<keyword evidence="2" id="KW-1185">Reference proteome</keyword>
<protein>
    <submittedName>
        <fullName evidence="1">Uncharacterized protein</fullName>
    </submittedName>
</protein>
<proteinExistence type="predicted"/>
<evidence type="ECO:0000313" key="2">
    <source>
        <dbReference type="Proteomes" id="UP000813427"/>
    </source>
</evidence>
<dbReference type="AlphaFoldDB" id="A0A8K0RLK7"/>
<name>A0A8K0RLK7_9HYPO</name>
<reference evidence="1" key="1">
    <citation type="journal article" date="2021" name="Nat. Commun.">
        <title>Genetic determinants of endophytism in the Arabidopsis root mycobiome.</title>
        <authorList>
            <person name="Mesny F."/>
            <person name="Miyauchi S."/>
            <person name="Thiergart T."/>
            <person name="Pickel B."/>
            <person name="Atanasova L."/>
            <person name="Karlsson M."/>
            <person name="Huettel B."/>
            <person name="Barry K.W."/>
            <person name="Haridas S."/>
            <person name="Chen C."/>
            <person name="Bauer D."/>
            <person name="Andreopoulos W."/>
            <person name="Pangilinan J."/>
            <person name="LaButti K."/>
            <person name="Riley R."/>
            <person name="Lipzen A."/>
            <person name="Clum A."/>
            <person name="Drula E."/>
            <person name="Henrissat B."/>
            <person name="Kohler A."/>
            <person name="Grigoriev I.V."/>
            <person name="Martin F.M."/>
            <person name="Hacquard S."/>
        </authorList>
    </citation>
    <scope>NUCLEOTIDE SEQUENCE</scope>
    <source>
        <strain evidence="1">MPI-SDFR-AT-0068</strain>
    </source>
</reference>
<accession>A0A8K0RLK7</accession>
<dbReference type="Proteomes" id="UP000813427">
    <property type="component" value="Unassembled WGS sequence"/>
</dbReference>
<organism evidence="1 2">
    <name type="scientific">Fusarium tricinctum</name>
    <dbReference type="NCBI Taxonomy" id="61284"/>
    <lineage>
        <taxon>Eukaryota</taxon>
        <taxon>Fungi</taxon>
        <taxon>Dikarya</taxon>
        <taxon>Ascomycota</taxon>
        <taxon>Pezizomycotina</taxon>
        <taxon>Sordariomycetes</taxon>
        <taxon>Hypocreomycetidae</taxon>
        <taxon>Hypocreales</taxon>
        <taxon>Nectriaceae</taxon>
        <taxon>Fusarium</taxon>
        <taxon>Fusarium tricinctum species complex</taxon>
    </lineage>
</organism>
<dbReference type="EMBL" id="JAGPXF010000007">
    <property type="protein sequence ID" value="KAH7235515.1"/>
    <property type="molecule type" value="Genomic_DNA"/>
</dbReference>
<gene>
    <name evidence="1" type="ORF">BKA59DRAFT_484852</name>
</gene>
<dbReference type="OrthoDB" id="4996232at2759"/>
<comment type="caution">
    <text evidence="1">The sequence shown here is derived from an EMBL/GenBank/DDBJ whole genome shotgun (WGS) entry which is preliminary data.</text>
</comment>
<sequence>MANSKQSGKATSGTSVARDFNNALQGTLGFEAMRFTANYGRIAQAELRTCDYDELILGVERAAKLLPDSFNPNSEEWPEDAEKVNQEMEELLKDCDKLAGGFKKFVENARAAGMAVKRQQ</sequence>
<evidence type="ECO:0000313" key="1">
    <source>
        <dbReference type="EMBL" id="KAH7235515.1"/>
    </source>
</evidence>